<protein>
    <submittedName>
        <fullName evidence="2">Uncharacterized protein</fullName>
    </submittedName>
</protein>
<evidence type="ECO:0000256" key="1">
    <source>
        <dbReference type="SAM" id="MobiDB-lite"/>
    </source>
</evidence>
<dbReference type="FunCoup" id="F0ZJI7">
    <property type="interactions" value="937"/>
</dbReference>
<feature type="compositionally biased region" description="Basic and acidic residues" evidence="1">
    <location>
        <begin position="96"/>
        <end position="124"/>
    </location>
</feature>
<accession>F0ZJI7</accession>
<organism evidence="2 3">
    <name type="scientific">Dictyostelium purpureum</name>
    <name type="common">Slime mold</name>
    <dbReference type="NCBI Taxonomy" id="5786"/>
    <lineage>
        <taxon>Eukaryota</taxon>
        <taxon>Amoebozoa</taxon>
        <taxon>Evosea</taxon>
        <taxon>Eumycetozoa</taxon>
        <taxon>Dictyostelia</taxon>
        <taxon>Dictyosteliales</taxon>
        <taxon>Dictyosteliaceae</taxon>
        <taxon>Dictyostelium</taxon>
    </lineage>
</organism>
<evidence type="ECO:0000313" key="3">
    <source>
        <dbReference type="Proteomes" id="UP000001064"/>
    </source>
</evidence>
<dbReference type="GeneID" id="10500543"/>
<dbReference type="InParanoid" id="F0ZJI7"/>
<dbReference type="eggNOG" id="ENOG502RIFC">
    <property type="taxonomic scope" value="Eukaryota"/>
</dbReference>
<reference evidence="3" key="1">
    <citation type="journal article" date="2011" name="Genome Biol.">
        <title>Comparative genomics of the social amoebae Dictyostelium discoideum and Dictyostelium purpureum.</title>
        <authorList>
            <consortium name="US DOE Joint Genome Institute (JGI-PGF)"/>
            <person name="Sucgang R."/>
            <person name="Kuo A."/>
            <person name="Tian X."/>
            <person name="Salerno W."/>
            <person name="Parikh A."/>
            <person name="Feasley C.L."/>
            <person name="Dalin E."/>
            <person name="Tu H."/>
            <person name="Huang E."/>
            <person name="Barry K."/>
            <person name="Lindquist E."/>
            <person name="Shapiro H."/>
            <person name="Bruce D."/>
            <person name="Schmutz J."/>
            <person name="Salamov A."/>
            <person name="Fey P."/>
            <person name="Gaudet P."/>
            <person name="Anjard C."/>
            <person name="Babu M.M."/>
            <person name="Basu S."/>
            <person name="Bushmanova Y."/>
            <person name="van der Wel H."/>
            <person name="Katoh-Kurasawa M."/>
            <person name="Dinh C."/>
            <person name="Coutinho P.M."/>
            <person name="Saito T."/>
            <person name="Elias M."/>
            <person name="Schaap P."/>
            <person name="Kay R.R."/>
            <person name="Henrissat B."/>
            <person name="Eichinger L."/>
            <person name="Rivero F."/>
            <person name="Putnam N.H."/>
            <person name="West C.M."/>
            <person name="Loomis W.F."/>
            <person name="Chisholm R.L."/>
            <person name="Shaulsky G."/>
            <person name="Strassmann J.E."/>
            <person name="Queller D.C."/>
            <person name="Kuspa A."/>
            <person name="Grigoriev I.V."/>
        </authorList>
    </citation>
    <scope>NUCLEOTIDE SEQUENCE [LARGE SCALE GENOMIC DNA]</scope>
    <source>
        <strain evidence="3">QSDP1</strain>
    </source>
</reference>
<dbReference type="RefSeq" id="XP_003287561.1">
    <property type="nucleotide sequence ID" value="XM_003287513.1"/>
</dbReference>
<evidence type="ECO:0000313" key="2">
    <source>
        <dbReference type="EMBL" id="EGC35907.1"/>
    </source>
</evidence>
<dbReference type="Proteomes" id="UP000001064">
    <property type="component" value="Unassembled WGS sequence"/>
</dbReference>
<dbReference type="VEuPathDB" id="AmoebaDB:DICPUDRAFT_54918"/>
<keyword evidence="3" id="KW-1185">Reference proteome</keyword>
<name>F0ZJI7_DICPU</name>
<gene>
    <name evidence="2" type="ORF">DICPUDRAFT_54918</name>
</gene>
<sequence length="124" mass="14091">MDNTTHKVETTTTTTTTSNGGFMDHLKDIAHHGKDYLNKGWEFTKEKANESYEYSKEKASEGFQFSKEKVGEFSHAINESLPEKLQYHPDGTVKTTETKKVHENLDGSKTVEHEKTTTVHDTKV</sequence>
<dbReference type="OrthoDB" id="1641132at2759"/>
<feature type="region of interest" description="Disordered" evidence="1">
    <location>
        <begin position="1"/>
        <end position="21"/>
    </location>
</feature>
<proteinExistence type="predicted"/>
<dbReference type="EMBL" id="GL871043">
    <property type="protein sequence ID" value="EGC35907.1"/>
    <property type="molecule type" value="Genomic_DNA"/>
</dbReference>
<feature type="region of interest" description="Disordered" evidence="1">
    <location>
        <begin position="81"/>
        <end position="124"/>
    </location>
</feature>
<dbReference type="OMA" id="IGHAINE"/>
<dbReference type="KEGG" id="dpp:DICPUDRAFT_54918"/>
<dbReference type="AlphaFoldDB" id="F0ZJI7"/>